<organism evidence="3 4">
    <name type="scientific">Leptobrachium leishanense</name>
    <name type="common">Leishan spiny toad</name>
    <dbReference type="NCBI Taxonomy" id="445787"/>
    <lineage>
        <taxon>Eukaryota</taxon>
        <taxon>Metazoa</taxon>
        <taxon>Chordata</taxon>
        <taxon>Craniata</taxon>
        <taxon>Vertebrata</taxon>
        <taxon>Euteleostomi</taxon>
        <taxon>Amphibia</taxon>
        <taxon>Batrachia</taxon>
        <taxon>Anura</taxon>
        <taxon>Pelobatoidea</taxon>
        <taxon>Megophryidae</taxon>
        <taxon>Leptobrachium</taxon>
    </lineage>
</organism>
<evidence type="ECO:0000256" key="2">
    <source>
        <dbReference type="SAM" id="MobiDB-lite"/>
    </source>
</evidence>
<evidence type="ECO:0000256" key="1">
    <source>
        <dbReference type="SAM" id="Coils"/>
    </source>
</evidence>
<proteinExistence type="predicted"/>
<dbReference type="GO" id="GO:0005634">
    <property type="term" value="C:nucleus"/>
    <property type="evidence" value="ECO:0007669"/>
    <property type="project" value="TreeGrafter"/>
</dbReference>
<sequence>MAKFLQARKRPSKNKKRQWAKSKPKTTQCNPERAPDQAVTKLPWHSSLIPAGCFGFSHVKNAVNSTVKTFISLLLWFHISVKKYFIPRIVGQRELRTLRQRLQKLEAEFSKLSTALQNQDTNSYPASNTCCCNCNKKKLFPSPTIASNVQSAEQCPLTSIPPPPPPPPPLPPPPPPLPPPAFQLQKQPLLKKVESNRVPKDVSKVQDGIIQITLKDLLNVKLRKTASNMELHKVESQPIERFPRITLSELQGVNLNRSSKMHPRRLSCVFKGTPNKSPLDVRRRLRKVNMVRSPGGTPIYDRDNKENGTGLTPMMTRALRQKFQMALPKSPSPRRLTQIRRGFEDEQ</sequence>
<dbReference type="OrthoDB" id="10066480at2759"/>
<reference evidence="3" key="2">
    <citation type="submission" date="2025-09" db="UniProtKB">
        <authorList>
            <consortium name="Ensembl"/>
        </authorList>
    </citation>
    <scope>IDENTIFICATION</scope>
</reference>
<name>A0A8C5P7G0_9ANUR</name>
<feature type="region of interest" description="Disordered" evidence="2">
    <location>
        <begin position="1"/>
        <end position="35"/>
    </location>
</feature>
<feature type="coiled-coil region" evidence="1">
    <location>
        <begin position="88"/>
        <end position="122"/>
    </location>
</feature>
<protein>
    <submittedName>
        <fullName evidence="3">Proline rich 11</fullName>
    </submittedName>
</protein>
<accession>A0A8C5P7G0</accession>
<evidence type="ECO:0000313" key="4">
    <source>
        <dbReference type="Proteomes" id="UP000694569"/>
    </source>
</evidence>
<evidence type="ECO:0000313" key="3">
    <source>
        <dbReference type="Ensembl" id="ENSLLEP00000002418.1"/>
    </source>
</evidence>
<dbReference type="AlphaFoldDB" id="A0A8C5P7G0"/>
<feature type="region of interest" description="Disordered" evidence="2">
    <location>
        <begin position="328"/>
        <end position="347"/>
    </location>
</feature>
<feature type="region of interest" description="Disordered" evidence="2">
    <location>
        <begin position="151"/>
        <end position="181"/>
    </location>
</feature>
<feature type="compositionally biased region" description="Basic residues" evidence="2">
    <location>
        <begin position="1"/>
        <end position="24"/>
    </location>
</feature>
<dbReference type="GO" id="GO:0005737">
    <property type="term" value="C:cytoplasm"/>
    <property type="evidence" value="ECO:0007669"/>
    <property type="project" value="TreeGrafter"/>
</dbReference>
<dbReference type="GeneTree" id="ENSGT00510000046704"/>
<dbReference type="Proteomes" id="UP000694569">
    <property type="component" value="Unplaced"/>
</dbReference>
<keyword evidence="4" id="KW-1185">Reference proteome</keyword>
<dbReference type="Ensembl" id="ENSLLET00000002522.1">
    <property type="protein sequence ID" value="ENSLLEP00000002418.1"/>
    <property type="gene ID" value="ENSLLEG00000001570.1"/>
</dbReference>
<dbReference type="PANTHER" id="PTHR23330">
    <property type="entry name" value="P300 TRANSCRIPTIONAL COFACTOR JMY-RELATED"/>
    <property type="match status" value="1"/>
</dbReference>
<reference evidence="3" key="1">
    <citation type="submission" date="2025-08" db="UniProtKB">
        <authorList>
            <consortium name="Ensembl"/>
        </authorList>
    </citation>
    <scope>IDENTIFICATION</scope>
</reference>
<gene>
    <name evidence="3" type="primary">PRR11</name>
</gene>
<feature type="compositionally biased region" description="Pro residues" evidence="2">
    <location>
        <begin position="159"/>
        <end position="181"/>
    </location>
</feature>
<dbReference type="PANTHER" id="PTHR23330:SF9">
    <property type="entry name" value="PROLINE-RICH PROTEIN 11"/>
    <property type="match status" value="1"/>
</dbReference>
<keyword evidence="1" id="KW-0175">Coiled coil</keyword>